<dbReference type="AlphaFoldDB" id="A0AAV4WNT4"/>
<protein>
    <recommendedName>
        <fullName evidence="3">Ribosomal protein S18</fullName>
    </recommendedName>
</protein>
<accession>A0AAV4WNT4</accession>
<name>A0AAV4WNT4_9ARAC</name>
<reference evidence="1 2" key="1">
    <citation type="submission" date="2021-06" db="EMBL/GenBank/DDBJ databases">
        <title>Caerostris darwini draft genome.</title>
        <authorList>
            <person name="Kono N."/>
            <person name="Arakawa K."/>
        </authorList>
    </citation>
    <scope>NUCLEOTIDE SEQUENCE [LARGE SCALE GENOMIC DNA]</scope>
</reference>
<organism evidence="1 2">
    <name type="scientific">Caerostris darwini</name>
    <dbReference type="NCBI Taxonomy" id="1538125"/>
    <lineage>
        <taxon>Eukaryota</taxon>
        <taxon>Metazoa</taxon>
        <taxon>Ecdysozoa</taxon>
        <taxon>Arthropoda</taxon>
        <taxon>Chelicerata</taxon>
        <taxon>Arachnida</taxon>
        <taxon>Araneae</taxon>
        <taxon>Araneomorphae</taxon>
        <taxon>Entelegynae</taxon>
        <taxon>Araneoidea</taxon>
        <taxon>Araneidae</taxon>
        <taxon>Caerostris</taxon>
    </lineage>
</organism>
<sequence length="114" mass="13465">MTSITLNASRKSINNSWKSNTYQFYSYYVLKARKSTSLLPFRNNNNKDRMREKDTIPITEGISNVFQEEEEKASILFAKRYKSSIFPPFRNKRMCGSVSKKNKNKQFFRTRTEG</sequence>
<comment type="caution">
    <text evidence="1">The sequence shown here is derived from an EMBL/GenBank/DDBJ whole genome shotgun (WGS) entry which is preliminary data.</text>
</comment>
<evidence type="ECO:0008006" key="3">
    <source>
        <dbReference type="Google" id="ProtNLM"/>
    </source>
</evidence>
<dbReference type="Proteomes" id="UP001054837">
    <property type="component" value="Unassembled WGS sequence"/>
</dbReference>
<evidence type="ECO:0000313" key="2">
    <source>
        <dbReference type="Proteomes" id="UP001054837"/>
    </source>
</evidence>
<gene>
    <name evidence="1" type="ORF">CDAR_482461</name>
</gene>
<evidence type="ECO:0000313" key="1">
    <source>
        <dbReference type="EMBL" id="GIY84342.1"/>
    </source>
</evidence>
<keyword evidence="2" id="KW-1185">Reference proteome</keyword>
<proteinExistence type="predicted"/>
<dbReference type="EMBL" id="BPLQ01014929">
    <property type="protein sequence ID" value="GIY84342.1"/>
    <property type="molecule type" value="Genomic_DNA"/>
</dbReference>